<protein>
    <submittedName>
        <fullName evidence="3">Type II secretion system protein</fullName>
    </submittedName>
</protein>
<gene>
    <name evidence="3" type="ORF">IPN91_09245</name>
</gene>
<keyword evidence="2" id="KW-0812">Transmembrane</keyword>
<keyword evidence="1" id="KW-0488">Methylation</keyword>
<evidence type="ECO:0000313" key="3">
    <source>
        <dbReference type="EMBL" id="MBK8572812.1"/>
    </source>
</evidence>
<evidence type="ECO:0000256" key="2">
    <source>
        <dbReference type="SAM" id="Phobius"/>
    </source>
</evidence>
<evidence type="ECO:0000313" key="4">
    <source>
        <dbReference type="Proteomes" id="UP000709959"/>
    </source>
</evidence>
<keyword evidence="2" id="KW-0472">Membrane</keyword>
<proteinExistence type="predicted"/>
<sequence>MSTERRAQGFSLVEILLVLAILGIISAIAIPSFLGQRRRARVIGDAMSNAKVLQMELESRKADAGVYGAAGTYSWTADGSATTGPALISTFQPSGASKMNYSVLIANGGLTYTLTVTDPSIGSGVTAYQTDQNGKELARLH</sequence>
<feature type="transmembrane region" description="Helical" evidence="2">
    <location>
        <begin position="12"/>
        <end position="34"/>
    </location>
</feature>
<accession>A0A936K7W0</accession>
<dbReference type="Pfam" id="PF07963">
    <property type="entry name" value="N_methyl"/>
    <property type="match status" value="1"/>
</dbReference>
<dbReference type="EMBL" id="JADKCH010000009">
    <property type="protein sequence ID" value="MBK8572812.1"/>
    <property type="molecule type" value="Genomic_DNA"/>
</dbReference>
<dbReference type="Proteomes" id="UP000709959">
    <property type="component" value="Unassembled WGS sequence"/>
</dbReference>
<evidence type="ECO:0000256" key="1">
    <source>
        <dbReference type="ARBA" id="ARBA00022481"/>
    </source>
</evidence>
<organism evidence="3 4">
    <name type="scientific">Candidatus Geothrix odensensis</name>
    <dbReference type="NCBI Taxonomy" id="2954440"/>
    <lineage>
        <taxon>Bacteria</taxon>
        <taxon>Pseudomonadati</taxon>
        <taxon>Acidobacteriota</taxon>
        <taxon>Holophagae</taxon>
        <taxon>Holophagales</taxon>
        <taxon>Holophagaceae</taxon>
        <taxon>Geothrix</taxon>
    </lineage>
</organism>
<dbReference type="NCBIfam" id="TIGR02532">
    <property type="entry name" value="IV_pilin_GFxxxE"/>
    <property type="match status" value="1"/>
</dbReference>
<dbReference type="GO" id="GO:0015628">
    <property type="term" value="P:protein secretion by the type II secretion system"/>
    <property type="evidence" value="ECO:0007669"/>
    <property type="project" value="InterPro"/>
</dbReference>
<comment type="caution">
    <text evidence="3">The sequence shown here is derived from an EMBL/GenBank/DDBJ whole genome shotgun (WGS) entry which is preliminary data.</text>
</comment>
<dbReference type="PROSITE" id="PS00409">
    <property type="entry name" value="PROKAR_NTER_METHYL"/>
    <property type="match status" value="1"/>
</dbReference>
<dbReference type="InterPro" id="IPR000983">
    <property type="entry name" value="Bac_GSPG_pilin"/>
</dbReference>
<dbReference type="PRINTS" id="PR00813">
    <property type="entry name" value="BCTERIALGSPG"/>
</dbReference>
<dbReference type="Gene3D" id="3.30.700.10">
    <property type="entry name" value="Glycoprotein, Type 4 Pilin"/>
    <property type="match status" value="1"/>
</dbReference>
<dbReference type="SUPFAM" id="SSF54523">
    <property type="entry name" value="Pili subunits"/>
    <property type="match status" value="1"/>
</dbReference>
<dbReference type="InterPro" id="IPR012902">
    <property type="entry name" value="N_methyl_site"/>
</dbReference>
<name>A0A936K7W0_9BACT</name>
<keyword evidence="2" id="KW-1133">Transmembrane helix</keyword>
<dbReference type="AlphaFoldDB" id="A0A936K7W0"/>
<dbReference type="GO" id="GO:0015627">
    <property type="term" value="C:type II protein secretion system complex"/>
    <property type="evidence" value="ECO:0007669"/>
    <property type="project" value="InterPro"/>
</dbReference>
<reference evidence="3 4" key="1">
    <citation type="submission" date="2020-10" db="EMBL/GenBank/DDBJ databases">
        <title>Connecting structure to function with the recovery of over 1000 high-quality activated sludge metagenome-assembled genomes encoding full-length rRNA genes using long-read sequencing.</title>
        <authorList>
            <person name="Singleton C.M."/>
            <person name="Petriglieri F."/>
            <person name="Kristensen J.M."/>
            <person name="Kirkegaard R.H."/>
            <person name="Michaelsen T.Y."/>
            <person name="Andersen M.H."/>
            <person name="Karst S.M."/>
            <person name="Dueholm M.S."/>
            <person name="Nielsen P.H."/>
            <person name="Albertsen M."/>
        </authorList>
    </citation>
    <scope>NUCLEOTIDE SEQUENCE [LARGE SCALE GENOMIC DNA]</scope>
    <source>
        <strain evidence="3">OdNE_18-Q3-R46-58_MAXAC.008</strain>
    </source>
</reference>
<dbReference type="InterPro" id="IPR045584">
    <property type="entry name" value="Pilin-like"/>
</dbReference>